<gene>
    <name evidence="2" type="ORF">D3A95_11075</name>
</gene>
<reference evidence="3" key="1">
    <citation type="submission" date="2018-09" db="EMBL/GenBank/DDBJ databases">
        <title>Complete genome sequence of thermophilic cyanobacteria strain Thermosynechococcus elongatus PKUAC-SCTE542.</title>
        <authorList>
            <person name="Liang Y."/>
            <person name="Tang J."/>
            <person name="Daroch M."/>
        </authorList>
    </citation>
    <scope>NUCLEOTIDE SEQUENCE [LARGE SCALE GENOMIC DNA]</scope>
    <source>
        <strain evidence="3">E542</strain>
    </source>
</reference>
<keyword evidence="3" id="KW-1185">Reference proteome</keyword>
<protein>
    <submittedName>
        <fullName evidence="2">Uncharacterized protein</fullName>
    </submittedName>
</protein>
<evidence type="ECO:0000313" key="2">
    <source>
        <dbReference type="EMBL" id="AXY68418.1"/>
    </source>
</evidence>
<organism evidence="2 3">
    <name type="scientific">Thermosynechococcus sichuanensis E542</name>
    <dbReference type="NCBI Taxonomy" id="2016101"/>
    <lineage>
        <taxon>Bacteria</taxon>
        <taxon>Bacillati</taxon>
        <taxon>Cyanobacteriota</taxon>
        <taxon>Cyanophyceae</taxon>
        <taxon>Acaryochloridales</taxon>
        <taxon>Thermosynechococcaceae</taxon>
        <taxon>Thermosynechococcus</taxon>
        <taxon>Thermosynechococcus sichuanensis</taxon>
    </lineage>
</organism>
<feature type="transmembrane region" description="Helical" evidence="1">
    <location>
        <begin position="12"/>
        <end position="34"/>
    </location>
</feature>
<accession>A0A3B7MFL4</accession>
<evidence type="ECO:0000256" key="1">
    <source>
        <dbReference type="SAM" id="Phobius"/>
    </source>
</evidence>
<dbReference type="RefSeq" id="WP_181495038.1">
    <property type="nucleotide sequence ID" value="NZ_CP032152.1"/>
</dbReference>
<dbReference type="AlphaFoldDB" id="A0A3B7MFL4"/>
<dbReference type="Proteomes" id="UP000261812">
    <property type="component" value="Chromosome"/>
</dbReference>
<keyword evidence="1" id="KW-1133">Transmembrane helix</keyword>
<dbReference type="EMBL" id="CP032152">
    <property type="protein sequence ID" value="AXY68418.1"/>
    <property type="molecule type" value="Genomic_DNA"/>
</dbReference>
<keyword evidence="1" id="KW-0472">Membrane</keyword>
<sequence>MRRRQSHPPQLDLFPFLSILACTIGTLILLVVVISASSLGRERTNVQILARENAQNEGRTPRYLECRREGVIIHPEKVLVREADLGKPTSTLAILLANLRRQGDREYIIIAVRPDGFDCFEEVRYQAERAGVALGYEPFNAEWELCVPAPGRSNCP</sequence>
<dbReference type="KEGG" id="tsq:D3A95_11075"/>
<name>A0A3B7MFL4_9CYAN</name>
<proteinExistence type="predicted"/>
<keyword evidence="1" id="KW-0812">Transmembrane</keyword>
<evidence type="ECO:0000313" key="3">
    <source>
        <dbReference type="Proteomes" id="UP000261812"/>
    </source>
</evidence>